<keyword evidence="3" id="KW-0106">Calcium</keyword>
<dbReference type="Proteomes" id="UP000320811">
    <property type="component" value="Unassembled WGS sequence"/>
</dbReference>
<dbReference type="PANTHER" id="PTHR11122:SF13">
    <property type="entry name" value="GLUCOSE-6-PHOSPHATE 1-EPIMERASE"/>
    <property type="match status" value="1"/>
</dbReference>
<evidence type="ECO:0000313" key="5">
    <source>
        <dbReference type="Proteomes" id="UP000320811"/>
    </source>
</evidence>
<dbReference type="InterPro" id="IPR011013">
    <property type="entry name" value="Gal_mutarotase_sf_dom"/>
</dbReference>
<accession>A0A561PTK6</accession>
<dbReference type="GO" id="GO:0005975">
    <property type="term" value="P:carbohydrate metabolic process"/>
    <property type="evidence" value="ECO:0007669"/>
    <property type="project" value="InterPro"/>
</dbReference>
<dbReference type="CDD" id="cd09024">
    <property type="entry name" value="Aldose_epim_lacX"/>
    <property type="match status" value="1"/>
</dbReference>
<dbReference type="InterPro" id="IPR014718">
    <property type="entry name" value="GH-type_carb-bd"/>
</dbReference>
<comment type="cofactor">
    <cofactor evidence="1">
        <name>Ca(2+)</name>
        <dbReference type="ChEBI" id="CHEBI:29108"/>
    </cofactor>
</comment>
<sequence length="289" mass="32518">MIQISNEKLTVQVNPQGAELQSIVRNDNDQEYLWSGDPAFWGKKSPVLFPIVGGLKNNTYRYNGKSYTLGRHGFAREQLFTVTEQEANHVSLHLSDNDTTREVYPFRFGFTIQYLLQDDQLQVTYLVTNKDSKELLFSVGAHPAFKLPLVDGTTYEDYYLHFNKEETTGIWPLSPGGQIEAAPVPFLQQTKELPLKKSLFYQDALVFKSLASTAISIASKHTAHGLTLEFEGFPYMGIWAAKEANFVCIEPWCGIADSVNANGELTEKEGINRLAPGAVFERTWTAAFF</sequence>
<dbReference type="EMBL" id="VIWO01000003">
    <property type="protein sequence ID" value="TWF41447.1"/>
    <property type="molecule type" value="Genomic_DNA"/>
</dbReference>
<protein>
    <submittedName>
        <fullName evidence="4">Galactose mutarotase-like enzyme</fullName>
    </submittedName>
</protein>
<dbReference type="Pfam" id="PF01263">
    <property type="entry name" value="Aldose_epim"/>
    <property type="match status" value="1"/>
</dbReference>
<comment type="caution">
    <text evidence="4">The sequence shown here is derived from an EMBL/GenBank/DDBJ whole genome shotgun (WGS) entry which is preliminary data.</text>
</comment>
<dbReference type="RefSeq" id="WP_145669101.1">
    <property type="nucleotide sequence ID" value="NZ_VIWO01000003.1"/>
</dbReference>
<evidence type="ECO:0000256" key="2">
    <source>
        <dbReference type="ARBA" id="ARBA00011245"/>
    </source>
</evidence>
<organism evidence="4 5">
    <name type="scientific">Chitinophaga polysaccharea</name>
    <dbReference type="NCBI Taxonomy" id="1293035"/>
    <lineage>
        <taxon>Bacteria</taxon>
        <taxon>Pseudomonadati</taxon>
        <taxon>Bacteroidota</taxon>
        <taxon>Chitinophagia</taxon>
        <taxon>Chitinophagales</taxon>
        <taxon>Chitinophagaceae</taxon>
        <taxon>Chitinophaga</taxon>
    </lineage>
</organism>
<comment type="subunit">
    <text evidence="2">Monomer.</text>
</comment>
<gene>
    <name evidence="4" type="ORF">FHW36_103251</name>
</gene>
<dbReference type="AlphaFoldDB" id="A0A561PTK6"/>
<name>A0A561PTK6_9BACT</name>
<dbReference type="PANTHER" id="PTHR11122">
    <property type="entry name" value="APOSPORY-ASSOCIATED PROTEIN C-RELATED"/>
    <property type="match status" value="1"/>
</dbReference>
<proteinExistence type="predicted"/>
<keyword evidence="5" id="KW-1185">Reference proteome</keyword>
<dbReference type="GO" id="GO:0030246">
    <property type="term" value="F:carbohydrate binding"/>
    <property type="evidence" value="ECO:0007669"/>
    <property type="project" value="InterPro"/>
</dbReference>
<dbReference type="InterPro" id="IPR037481">
    <property type="entry name" value="LacX"/>
</dbReference>
<reference evidence="4 5" key="1">
    <citation type="submission" date="2019-06" db="EMBL/GenBank/DDBJ databases">
        <title>Sorghum-associated microbial communities from plants grown in Nebraska, USA.</title>
        <authorList>
            <person name="Schachtman D."/>
        </authorList>
    </citation>
    <scope>NUCLEOTIDE SEQUENCE [LARGE SCALE GENOMIC DNA]</scope>
    <source>
        <strain evidence="4 5">1209</strain>
    </source>
</reference>
<evidence type="ECO:0000313" key="4">
    <source>
        <dbReference type="EMBL" id="TWF41447.1"/>
    </source>
</evidence>
<dbReference type="InterPro" id="IPR008183">
    <property type="entry name" value="Aldose_1/G6P_1-epimerase"/>
</dbReference>
<dbReference type="GO" id="GO:0016853">
    <property type="term" value="F:isomerase activity"/>
    <property type="evidence" value="ECO:0007669"/>
    <property type="project" value="InterPro"/>
</dbReference>
<evidence type="ECO:0000256" key="1">
    <source>
        <dbReference type="ARBA" id="ARBA00001913"/>
    </source>
</evidence>
<dbReference type="OrthoDB" id="9795355at2"/>
<dbReference type="SUPFAM" id="SSF74650">
    <property type="entry name" value="Galactose mutarotase-like"/>
    <property type="match status" value="1"/>
</dbReference>
<evidence type="ECO:0000256" key="3">
    <source>
        <dbReference type="ARBA" id="ARBA00022837"/>
    </source>
</evidence>
<dbReference type="Gene3D" id="2.70.98.10">
    <property type="match status" value="1"/>
</dbReference>